<dbReference type="AlphaFoldDB" id="A0A378TG57"/>
<protein>
    <submittedName>
        <fullName evidence="6">Flavodoxin reductase family protein</fullName>
        <ecNumber evidence="6">1.14.12.17</ecNumber>
    </submittedName>
</protein>
<dbReference type="OrthoDB" id="9801223at2"/>
<evidence type="ECO:0000256" key="2">
    <source>
        <dbReference type="ARBA" id="ARBA00023014"/>
    </source>
</evidence>
<dbReference type="SUPFAM" id="SSF50800">
    <property type="entry name" value="PK beta-barrel domain-like"/>
    <property type="match status" value="1"/>
</dbReference>
<dbReference type="InterPro" id="IPR005163">
    <property type="entry name" value="Tri_helical_YiiM-like"/>
</dbReference>
<keyword evidence="7" id="KW-1185">Reference proteome</keyword>
<dbReference type="Proteomes" id="UP000254978">
    <property type="component" value="Unassembled WGS sequence"/>
</dbReference>
<dbReference type="CDD" id="cd00207">
    <property type="entry name" value="fer2"/>
    <property type="match status" value="1"/>
</dbReference>
<dbReference type="Pfam" id="PF00111">
    <property type="entry name" value="Fer2"/>
    <property type="match status" value="1"/>
</dbReference>
<accession>A0A378TG57</accession>
<dbReference type="InterPro" id="IPR001041">
    <property type="entry name" value="2Fe-2S_ferredoxin-type"/>
</dbReference>
<evidence type="ECO:0000259" key="3">
    <source>
        <dbReference type="PROSITE" id="PS51085"/>
    </source>
</evidence>
<keyword evidence="1" id="KW-0001">2Fe-2S</keyword>
<dbReference type="GO" id="GO:0008941">
    <property type="term" value="F:nitric oxide dioxygenase NAD(P)H activity"/>
    <property type="evidence" value="ECO:0007669"/>
    <property type="project" value="UniProtKB-EC"/>
</dbReference>
<keyword evidence="2" id="KW-0411">Iron-sulfur</keyword>
<dbReference type="GO" id="GO:0051537">
    <property type="term" value="F:2 iron, 2 sulfur cluster binding"/>
    <property type="evidence" value="ECO:0007669"/>
    <property type="project" value="UniProtKB-KW"/>
</dbReference>
<dbReference type="Pfam" id="PF03473">
    <property type="entry name" value="MOSC"/>
    <property type="match status" value="1"/>
</dbReference>
<evidence type="ECO:0000313" key="7">
    <source>
        <dbReference type="Proteomes" id="UP000254978"/>
    </source>
</evidence>
<dbReference type="InterPro" id="IPR008333">
    <property type="entry name" value="Cbr1-like_FAD-bd_dom"/>
</dbReference>
<dbReference type="InterPro" id="IPR017927">
    <property type="entry name" value="FAD-bd_FR_type"/>
</dbReference>
<dbReference type="SUPFAM" id="SSF52343">
    <property type="entry name" value="Ferredoxin reductase-like, C-terminal NADP-linked domain"/>
    <property type="match status" value="1"/>
</dbReference>
<dbReference type="EMBL" id="UGQT01000001">
    <property type="protein sequence ID" value="STZ58526.1"/>
    <property type="molecule type" value="Genomic_DNA"/>
</dbReference>
<dbReference type="InterPro" id="IPR001433">
    <property type="entry name" value="OxRdtase_FAD/NAD-bd"/>
</dbReference>
<dbReference type="PRINTS" id="PR00409">
    <property type="entry name" value="PHDIOXRDTASE"/>
</dbReference>
<proteinExistence type="predicted"/>
<keyword evidence="6" id="KW-0560">Oxidoreductase</keyword>
<keyword evidence="1" id="KW-0408">Iron</keyword>
<feature type="domain" description="2Fe-2S ferredoxin-type" evidence="3">
    <location>
        <begin position="491"/>
        <end position="573"/>
    </location>
</feature>
<dbReference type="InterPro" id="IPR017938">
    <property type="entry name" value="Riboflavin_synthase-like_b-brl"/>
</dbReference>
<evidence type="ECO:0000259" key="5">
    <source>
        <dbReference type="PROSITE" id="PS51384"/>
    </source>
</evidence>
<dbReference type="PANTHER" id="PTHR30212">
    <property type="entry name" value="PROTEIN YIIM"/>
    <property type="match status" value="1"/>
</dbReference>
<dbReference type="InterPro" id="IPR011037">
    <property type="entry name" value="Pyrv_Knase-like_insert_dom_sf"/>
</dbReference>
<gene>
    <name evidence="6" type="primary">hmp_2</name>
    <name evidence="6" type="ORF">NCTC10821_02039</name>
</gene>
<dbReference type="Pfam" id="PF00175">
    <property type="entry name" value="NAD_binding_1"/>
    <property type="match status" value="1"/>
</dbReference>
<feature type="domain" description="FAD-binding FR-type" evidence="5">
    <location>
        <begin position="234"/>
        <end position="336"/>
    </location>
</feature>
<dbReference type="InterPro" id="IPR052353">
    <property type="entry name" value="Benzoxazolinone_Detox_Enz"/>
</dbReference>
<dbReference type="PROSITE" id="PS51340">
    <property type="entry name" value="MOSC"/>
    <property type="match status" value="1"/>
</dbReference>
<dbReference type="PANTHER" id="PTHR30212:SF2">
    <property type="entry name" value="PROTEIN YIIM"/>
    <property type="match status" value="1"/>
</dbReference>
<dbReference type="PROSITE" id="PS51085">
    <property type="entry name" value="2FE2S_FER_2"/>
    <property type="match status" value="1"/>
</dbReference>
<evidence type="ECO:0000313" key="6">
    <source>
        <dbReference type="EMBL" id="STZ58526.1"/>
    </source>
</evidence>
<evidence type="ECO:0000259" key="4">
    <source>
        <dbReference type="PROSITE" id="PS51340"/>
    </source>
</evidence>
<dbReference type="Pfam" id="PF03475">
    <property type="entry name" value="YiiM_3-alpha"/>
    <property type="match status" value="1"/>
</dbReference>
<dbReference type="Gene3D" id="2.40.30.10">
    <property type="entry name" value="Translation factors"/>
    <property type="match status" value="1"/>
</dbReference>
<keyword evidence="1" id="KW-0479">Metal-binding</keyword>
<dbReference type="CDD" id="cd06184">
    <property type="entry name" value="flavohem_like_fad_nad_binding"/>
    <property type="match status" value="1"/>
</dbReference>
<organism evidence="6 7">
    <name type="scientific">Mycolicibacterium tokaiense</name>
    <dbReference type="NCBI Taxonomy" id="39695"/>
    <lineage>
        <taxon>Bacteria</taxon>
        <taxon>Bacillati</taxon>
        <taxon>Actinomycetota</taxon>
        <taxon>Actinomycetes</taxon>
        <taxon>Mycobacteriales</taxon>
        <taxon>Mycobacteriaceae</taxon>
        <taxon>Mycolicibacterium</taxon>
    </lineage>
</organism>
<dbReference type="SUPFAM" id="SSF54292">
    <property type="entry name" value="2Fe-2S ferredoxin-like"/>
    <property type="match status" value="1"/>
</dbReference>
<dbReference type="SUPFAM" id="SSF63380">
    <property type="entry name" value="Riboflavin synthase domain-like"/>
    <property type="match status" value="1"/>
</dbReference>
<evidence type="ECO:0000256" key="1">
    <source>
        <dbReference type="ARBA" id="ARBA00022714"/>
    </source>
</evidence>
<dbReference type="Gene3D" id="3.40.50.80">
    <property type="entry name" value="Nucleotide-binding domain of ferredoxin-NADP reductase (FNR) module"/>
    <property type="match status" value="1"/>
</dbReference>
<dbReference type="InterPro" id="IPR005302">
    <property type="entry name" value="MoCF_Sase_C"/>
</dbReference>
<sequence>MATLVSVNVGLPADVDWNGRTVHTAVYKTPVVGPQMVRRLNIDGDGQGDLGGHGGEQRAVLVYQLQSYEYWARVLGRDDLQPGHFGENFTVDGLPDHEVCIGDRYRVGEVVLEVTQPRVTCYRVGLRLGEPQMPALLVSHRRPGFYCRVIEEGSVQAGDEITRIVTGPEQISVADIDALLYLPGHPRDDLARALRIPALSPGWQESLRALAAAGDGSGNVGLNSAAAATPPAWPGFLALPVTTLHRESRDVLSVTLRSPGGVPPWLPGQSVTVRLRPDDTTTIVRSYSLSNLPGSDGLRISVKREPHGRAGDYLHSRVQVGDTLDVAAPRGVFVLGDADSPIVLLSAGIGVTPVLAMLHALADQGSTREIWWVHGARNRAEHSFAEEAQCLLNRLPHSHRHVAYSDPGAGDSDFDATGRLSAQILTELGVPTSADIYLCGPDRFMAEMTAGLGPAHLHAETFGAGPAITPGLAASAPVAPHAPSGPAGAGPGVSFARSSLTVPWDDRFDSLLEFAEACDVPTRWSCRSGVCHTCETVLLAGQVRHDPEPLEPPAPGNVLPCCARPTADVVIDL</sequence>
<dbReference type="InterPro" id="IPR036010">
    <property type="entry name" value="2Fe-2S_ferredoxin-like_sf"/>
</dbReference>
<name>A0A378TG57_9MYCO</name>
<feature type="domain" description="MOSC" evidence="4">
    <location>
        <begin position="29"/>
        <end position="164"/>
    </location>
</feature>
<dbReference type="GO" id="GO:0030170">
    <property type="term" value="F:pyridoxal phosphate binding"/>
    <property type="evidence" value="ECO:0007669"/>
    <property type="project" value="InterPro"/>
</dbReference>
<dbReference type="InterPro" id="IPR012675">
    <property type="entry name" value="Beta-grasp_dom_sf"/>
</dbReference>
<dbReference type="Gene3D" id="2.40.33.20">
    <property type="entry name" value="PK beta-barrel domain-like"/>
    <property type="match status" value="1"/>
</dbReference>
<dbReference type="Gene3D" id="3.10.20.30">
    <property type="match status" value="1"/>
</dbReference>
<dbReference type="InterPro" id="IPR039261">
    <property type="entry name" value="FNR_nucleotide-bd"/>
</dbReference>
<dbReference type="Pfam" id="PF00970">
    <property type="entry name" value="FAD_binding_6"/>
    <property type="match status" value="1"/>
</dbReference>
<dbReference type="PROSITE" id="PS51384">
    <property type="entry name" value="FAD_FR"/>
    <property type="match status" value="1"/>
</dbReference>
<dbReference type="EC" id="1.14.12.17" evidence="6"/>
<dbReference type="RefSeq" id="WP_115281531.1">
    <property type="nucleotide sequence ID" value="NZ_AP022600.1"/>
</dbReference>
<dbReference type="GO" id="GO:0030151">
    <property type="term" value="F:molybdenum ion binding"/>
    <property type="evidence" value="ECO:0007669"/>
    <property type="project" value="InterPro"/>
</dbReference>
<reference evidence="6 7" key="1">
    <citation type="submission" date="2018-06" db="EMBL/GenBank/DDBJ databases">
        <authorList>
            <consortium name="Pathogen Informatics"/>
            <person name="Doyle S."/>
        </authorList>
    </citation>
    <scope>NUCLEOTIDE SEQUENCE [LARGE SCALE GENOMIC DNA]</scope>
    <source>
        <strain evidence="6 7">NCTC10821</strain>
    </source>
</reference>